<protein>
    <submittedName>
        <fullName evidence="1">DUF2891 family protein</fullName>
    </submittedName>
</protein>
<dbReference type="Pfam" id="PF11199">
    <property type="entry name" value="DUF2891"/>
    <property type="match status" value="1"/>
</dbReference>
<organism evidence="1 2">
    <name type="scientific">Marine Group III euryarchaeote</name>
    <dbReference type="NCBI Taxonomy" id="2173149"/>
    <lineage>
        <taxon>Archaea</taxon>
        <taxon>Methanobacteriati</taxon>
        <taxon>Thermoplasmatota</taxon>
        <taxon>Thermoplasmata</taxon>
        <taxon>Candidatus Thermoprofundales</taxon>
    </lineage>
</organism>
<name>A0A7J4D0S8_9ARCH</name>
<feature type="non-terminal residue" evidence="1">
    <location>
        <position position="288"/>
    </location>
</feature>
<dbReference type="GO" id="GO:0005975">
    <property type="term" value="P:carbohydrate metabolic process"/>
    <property type="evidence" value="ECO:0007669"/>
    <property type="project" value="InterPro"/>
</dbReference>
<proteinExistence type="predicted"/>
<dbReference type="Proteomes" id="UP000589132">
    <property type="component" value="Unassembled WGS sequence"/>
</dbReference>
<dbReference type="EMBL" id="DTTC01000236">
    <property type="protein sequence ID" value="HIA98252.1"/>
    <property type="molecule type" value="Genomic_DNA"/>
</dbReference>
<dbReference type="InterPro" id="IPR008928">
    <property type="entry name" value="6-hairpin_glycosidase_sf"/>
</dbReference>
<comment type="caution">
    <text evidence="1">The sequence shown here is derived from an EMBL/GenBank/DDBJ whole genome shotgun (WGS) entry which is preliminary data.</text>
</comment>
<accession>A0A7J4D0S8</accession>
<evidence type="ECO:0000313" key="1">
    <source>
        <dbReference type="EMBL" id="HIA98252.1"/>
    </source>
</evidence>
<dbReference type="SUPFAM" id="SSF48208">
    <property type="entry name" value="Six-hairpin glycosidases"/>
    <property type="match status" value="1"/>
</dbReference>
<dbReference type="AlphaFoldDB" id="A0A7J4D0S8"/>
<reference evidence="2" key="1">
    <citation type="journal article" date="2019" name="bioRxiv">
        <title>Genome diversification in globally distributed novel marine Proteobacteria is linked to environmental adaptation.</title>
        <authorList>
            <person name="Zhou Z."/>
            <person name="Tran P.Q."/>
            <person name="Kieft K."/>
            <person name="Anantharaman K."/>
        </authorList>
    </citation>
    <scope>NUCLEOTIDE SEQUENCE [LARGE SCALE GENOMIC DNA]</scope>
</reference>
<gene>
    <name evidence="1" type="ORF">EYO15_03620</name>
</gene>
<sequence length="288" mass="33653">MTEIIREFIKTFRHELAQKDTEHSVFHGSWDWHSAAHSHWALLESAHLMDDEESLEWVLQRLHGKEMKEEFQYLQQNPDFEMPYGRAWLLRLILRLEELTGNTDHRDATQEVALGLRKWLSSSEMKPSIPEYKNPSWALVQLHAWATHSGDQGTIDWINEVTEKYFTGNELDPGLDTKKGDFFSLWSLQALLIFSVLGPERLKNWLDSQKIDDVQVVKELLSDHHLSINASRAWGFHALYSATGDEKWQSAYVEHVRAAMELHSEWKDNRSAYSHWVPQFTLYAILIA</sequence>
<dbReference type="InterPro" id="IPR021365">
    <property type="entry name" value="DUF2891"/>
</dbReference>
<evidence type="ECO:0000313" key="2">
    <source>
        <dbReference type="Proteomes" id="UP000589132"/>
    </source>
</evidence>